<sequence length="64" mass="6918">MTLLPGCQTAVLLLGVLLLAPMPWRMTVALLLGVPLSVMMPCLTVHVPLLGVHVLATRKMRSSR</sequence>
<evidence type="ECO:0000256" key="1">
    <source>
        <dbReference type="SAM" id="Phobius"/>
    </source>
</evidence>
<feature type="transmembrane region" description="Helical" evidence="1">
    <location>
        <begin position="29"/>
        <end position="56"/>
    </location>
</feature>
<evidence type="ECO:0000313" key="2">
    <source>
        <dbReference type="EMBL" id="TRM66875.1"/>
    </source>
</evidence>
<proteinExistence type="predicted"/>
<evidence type="ECO:0000313" key="3">
    <source>
        <dbReference type="Proteomes" id="UP000320762"/>
    </source>
</evidence>
<organism evidence="2 3">
    <name type="scientific">Schizophyllum amplum</name>
    <dbReference type="NCBI Taxonomy" id="97359"/>
    <lineage>
        <taxon>Eukaryota</taxon>
        <taxon>Fungi</taxon>
        <taxon>Dikarya</taxon>
        <taxon>Basidiomycota</taxon>
        <taxon>Agaricomycotina</taxon>
        <taxon>Agaricomycetes</taxon>
        <taxon>Agaricomycetidae</taxon>
        <taxon>Agaricales</taxon>
        <taxon>Schizophyllaceae</taxon>
        <taxon>Schizophyllum</taxon>
    </lineage>
</organism>
<dbReference type="Proteomes" id="UP000320762">
    <property type="component" value="Unassembled WGS sequence"/>
</dbReference>
<protein>
    <submittedName>
        <fullName evidence="2">Uncharacterized protein</fullName>
    </submittedName>
</protein>
<dbReference type="AlphaFoldDB" id="A0A550CQ02"/>
<keyword evidence="1" id="KW-1133">Transmembrane helix</keyword>
<name>A0A550CQ02_9AGAR</name>
<gene>
    <name evidence="2" type="ORF">BD626DRAFT_484081</name>
</gene>
<keyword evidence="3" id="KW-1185">Reference proteome</keyword>
<comment type="caution">
    <text evidence="2">The sequence shown here is derived from an EMBL/GenBank/DDBJ whole genome shotgun (WGS) entry which is preliminary data.</text>
</comment>
<dbReference type="EMBL" id="VDMD01000003">
    <property type="protein sequence ID" value="TRM66875.1"/>
    <property type="molecule type" value="Genomic_DNA"/>
</dbReference>
<keyword evidence="1" id="KW-0472">Membrane</keyword>
<accession>A0A550CQ02</accession>
<keyword evidence="1" id="KW-0812">Transmembrane</keyword>
<reference evidence="2 3" key="1">
    <citation type="journal article" date="2019" name="New Phytol.">
        <title>Comparative genomics reveals unique wood-decay strategies and fruiting body development in the Schizophyllaceae.</title>
        <authorList>
            <person name="Almasi E."/>
            <person name="Sahu N."/>
            <person name="Krizsan K."/>
            <person name="Balint B."/>
            <person name="Kovacs G.M."/>
            <person name="Kiss B."/>
            <person name="Cseklye J."/>
            <person name="Drula E."/>
            <person name="Henrissat B."/>
            <person name="Nagy I."/>
            <person name="Chovatia M."/>
            <person name="Adam C."/>
            <person name="LaButti K."/>
            <person name="Lipzen A."/>
            <person name="Riley R."/>
            <person name="Grigoriev I.V."/>
            <person name="Nagy L.G."/>
        </authorList>
    </citation>
    <scope>NUCLEOTIDE SEQUENCE [LARGE SCALE GENOMIC DNA]</scope>
    <source>
        <strain evidence="2 3">NL-1724</strain>
    </source>
</reference>